<feature type="transmembrane region" description="Helical" evidence="10">
    <location>
        <begin position="226"/>
        <end position="247"/>
    </location>
</feature>
<feature type="transmembrane region" description="Helical" evidence="10">
    <location>
        <begin position="185"/>
        <end position="205"/>
    </location>
</feature>
<feature type="transmembrane region" description="Helical" evidence="10">
    <location>
        <begin position="121"/>
        <end position="138"/>
    </location>
</feature>
<evidence type="ECO:0000256" key="3">
    <source>
        <dbReference type="ARBA" id="ARBA00012132"/>
    </source>
</evidence>
<organism evidence="11 12">
    <name type="scientific">Trichonephila clavata</name>
    <name type="common">Joro spider</name>
    <name type="synonym">Nephila clavata</name>
    <dbReference type="NCBI Taxonomy" id="2740835"/>
    <lineage>
        <taxon>Eukaryota</taxon>
        <taxon>Metazoa</taxon>
        <taxon>Ecdysozoa</taxon>
        <taxon>Arthropoda</taxon>
        <taxon>Chelicerata</taxon>
        <taxon>Arachnida</taxon>
        <taxon>Araneae</taxon>
        <taxon>Araneomorphae</taxon>
        <taxon>Entelegynae</taxon>
        <taxon>Araneoidea</taxon>
        <taxon>Nephilidae</taxon>
        <taxon>Trichonephila</taxon>
    </lineage>
</organism>
<dbReference type="AlphaFoldDB" id="A0A8X6G5F5"/>
<feature type="transmembrane region" description="Helical" evidence="10">
    <location>
        <begin position="388"/>
        <end position="406"/>
    </location>
</feature>
<protein>
    <recommendedName>
        <fullName evidence="3">dolichol kinase</fullName>
        <ecNumber evidence="3">2.7.1.108</ecNumber>
    </recommendedName>
</protein>
<dbReference type="GO" id="GO:0005789">
    <property type="term" value="C:endoplasmic reticulum membrane"/>
    <property type="evidence" value="ECO:0007669"/>
    <property type="project" value="UniProtKB-SubCell"/>
</dbReference>
<evidence type="ECO:0000256" key="10">
    <source>
        <dbReference type="SAM" id="Phobius"/>
    </source>
</evidence>
<keyword evidence="8 10" id="KW-1133">Transmembrane helix</keyword>
<dbReference type="Proteomes" id="UP000887116">
    <property type="component" value="Unassembled WGS sequence"/>
</dbReference>
<dbReference type="OrthoDB" id="377083at2759"/>
<gene>
    <name evidence="11" type="primary">DOLK</name>
    <name evidence="11" type="ORF">TNCT_486441</name>
</gene>
<dbReference type="GO" id="GO:0004168">
    <property type="term" value="F:dolichol kinase activity"/>
    <property type="evidence" value="ECO:0007669"/>
    <property type="project" value="UniProtKB-EC"/>
</dbReference>
<evidence type="ECO:0000256" key="6">
    <source>
        <dbReference type="ARBA" id="ARBA00022777"/>
    </source>
</evidence>
<evidence type="ECO:0000256" key="8">
    <source>
        <dbReference type="ARBA" id="ARBA00022989"/>
    </source>
</evidence>
<dbReference type="EMBL" id="BMAO01014700">
    <property type="protein sequence ID" value="GFQ96566.1"/>
    <property type="molecule type" value="Genomic_DNA"/>
</dbReference>
<dbReference type="PANTHER" id="PTHR13205">
    <property type="entry name" value="TRANSMEMBRANE PROTEIN 15-RELATED"/>
    <property type="match status" value="1"/>
</dbReference>
<feature type="transmembrane region" description="Helical" evidence="10">
    <location>
        <begin position="413"/>
        <end position="430"/>
    </location>
</feature>
<feature type="transmembrane region" description="Helical" evidence="10">
    <location>
        <begin position="323"/>
        <end position="341"/>
    </location>
</feature>
<sequence length="454" mass="52048">MELKQRKNASHGLWCSLLLPFCLFPFMIKYHAGVYIFLFNVCLSSCLSPAIQDHHGRTSYRKTIFQTVLSLPSSLFMWHFFSYNFILSYTLCLFGVWYYSYLVQKLLSKCPGSFTYGEAQVVSQGVMIFLIYCVITLLSKMHLLNNFPLIKVVPQSVICLQILLFGCILLMHTLCMIPVLRQGLYFFFCCLTFSCIMMFAWHTTLRKNIFSWMWLYCMHSRKRVILILYWLLCTFISIIFVICVNWKPNYKASTLVRKYFHLIINIVYIPGIMYDLDLLRLASGIALTTFIILEMFRILKIPIIGPVIEDAFQVFLDEKDSGVLILTNIYLLIGCSSPIWLAGYISGIKGYHICLLSGIISVGFGDTAASIGGTIFGKHHWKGSKKTYEGSICAIIIQLATSLYFLSIGHECSIYNTIVIITAVLFTSLLEAKTTQVDNLILPLFMFSFLCWIQ</sequence>
<comment type="similarity">
    <text evidence="2">Belongs to the polyprenol kinase family.</text>
</comment>
<keyword evidence="9 10" id="KW-0472">Membrane</keyword>
<name>A0A8X6G5F5_TRICU</name>
<keyword evidence="4" id="KW-0808">Transferase</keyword>
<accession>A0A8X6G5F5</accession>
<comment type="subcellular location">
    <subcellularLocation>
        <location evidence="1">Endoplasmic reticulum membrane</location>
        <topology evidence="1">Multi-pass membrane protein</topology>
    </subcellularLocation>
</comment>
<keyword evidence="12" id="KW-1185">Reference proteome</keyword>
<evidence type="ECO:0000313" key="12">
    <source>
        <dbReference type="Proteomes" id="UP000887116"/>
    </source>
</evidence>
<feature type="transmembrane region" description="Helical" evidence="10">
    <location>
        <begin position="12"/>
        <end position="28"/>
    </location>
</feature>
<reference evidence="11" key="1">
    <citation type="submission" date="2020-07" db="EMBL/GenBank/DDBJ databases">
        <title>Multicomponent nature underlies the extraordinary mechanical properties of spider dragline silk.</title>
        <authorList>
            <person name="Kono N."/>
            <person name="Nakamura H."/>
            <person name="Mori M."/>
            <person name="Yoshida Y."/>
            <person name="Ohtoshi R."/>
            <person name="Malay A.D."/>
            <person name="Moran D.A.P."/>
            <person name="Tomita M."/>
            <person name="Numata K."/>
            <person name="Arakawa K."/>
        </authorList>
    </citation>
    <scope>NUCLEOTIDE SEQUENCE</scope>
</reference>
<dbReference type="EC" id="2.7.1.108" evidence="3"/>
<feature type="transmembrane region" description="Helical" evidence="10">
    <location>
        <begin position="353"/>
        <end position="376"/>
    </location>
</feature>
<dbReference type="InterPro" id="IPR032974">
    <property type="entry name" value="Polypren_kinase"/>
</dbReference>
<evidence type="ECO:0000256" key="5">
    <source>
        <dbReference type="ARBA" id="ARBA00022692"/>
    </source>
</evidence>
<keyword evidence="6 11" id="KW-0418">Kinase</keyword>
<evidence type="ECO:0000256" key="9">
    <source>
        <dbReference type="ARBA" id="ARBA00023136"/>
    </source>
</evidence>
<keyword evidence="7" id="KW-0256">Endoplasmic reticulum</keyword>
<feature type="transmembrane region" description="Helical" evidence="10">
    <location>
        <begin position="259"/>
        <end position="276"/>
    </location>
</feature>
<evidence type="ECO:0000256" key="1">
    <source>
        <dbReference type="ARBA" id="ARBA00004477"/>
    </source>
</evidence>
<evidence type="ECO:0000256" key="7">
    <source>
        <dbReference type="ARBA" id="ARBA00022824"/>
    </source>
</evidence>
<feature type="transmembrane region" description="Helical" evidence="10">
    <location>
        <begin position="283"/>
        <end position="303"/>
    </location>
</feature>
<proteinExistence type="inferred from homology"/>
<keyword evidence="5 10" id="KW-0812">Transmembrane</keyword>
<evidence type="ECO:0000313" key="11">
    <source>
        <dbReference type="EMBL" id="GFQ96566.1"/>
    </source>
</evidence>
<comment type="caution">
    <text evidence="11">The sequence shown here is derived from an EMBL/GenBank/DDBJ whole genome shotgun (WGS) entry which is preliminary data.</text>
</comment>
<feature type="transmembrane region" description="Helical" evidence="10">
    <location>
        <begin position="158"/>
        <end position="179"/>
    </location>
</feature>
<dbReference type="PANTHER" id="PTHR13205:SF15">
    <property type="entry name" value="DOLICHOL KINASE"/>
    <property type="match status" value="1"/>
</dbReference>
<evidence type="ECO:0000256" key="4">
    <source>
        <dbReference type="ARBA" id="ARBA00022679"/>
    </source>
</evidence>
<evidence type="ECO:0000256" key="2">
    <source>
        <dbReference type="ARBA" id="ARBA00010794"/>
    </source>
</evidence>
<feature type="transmembrane region" description="Helical" evidence="10">
    <location>
        <begin position="80"/>
        <end position="101"/>
    </location>
</feature>
<dbReference type="GO" id="GO:0043048">
    <property type="term" value="P:dolichyl monophosphate biosynthetic process"/>
    <property type="evidence" value="ECO:0007669"/>
    <property type="project" value="TreeGrafter"/>
</dbReference>